<organism evidence="1">
    <name type="scientific">uncultured Caudovirales phage</name>
    <dbReference type="NCBI Taxonomy" id="2100421"/>
    <lineage>
        <taxon>Viruses</taxon>
        <taxon>Duplodnaviria</taxon>
        <taxon>Heunggongvirae</taxon>
        <taxon>Uroviricota</taxon>
        <taxon>Caudoviricetes</taxon>
        <taxon>Peduoviridae</taxon>
        <taxon>Maltschvirus</taxon>
        <taxon>Maltschvirus maltsch</taxon>
    </lineage>
</organism>
<name>A0A6J5L4R9_9CAUD</name>
<evidence type="ECO:0000313" key="1">
    <source>
        <dbReference type="EMBL" id="CAB4129311.1"/>
    </source>
</evidence>
<sequence>MASNINPYNIDGTFPVAGQDNSSQGFRDNFTNTKNNFLFAQNEINDLQSKALLTSALAGQTINNDMAGAQIKRPQLLAWTQALLDHGAISTAVSFDFNAGNFQKVTTAGSINVTFENWPSSIGAGSLGYGCMRIWFVVTDANHTVTMPYDAPTSGVIIAADDIAGNTGNGIFTFDAPGNYVFDISSIDGGVTFVISDLTRNRASFRDPALYFNSEVNPTLLLNYTGPSFQTALALEAGQDIVSSRGSYNSVSIGDLSTANIATQNYNDGMSSTQGMAGYTVSSARGNIWLGNLSPVANNDFLGYFNAYTYTGTSSGNTFMGVASINFFAKGTNVAGGLGGNIMISTAKDGTGSLGDTRLVQAMGIENDQTVKMYANANVTGNLITSGARIDSGYQYLGTPSTGFSQAVTFGKSRLVIDPAATLATGTVTLPANAVDGTIISVHSTAQITALTVNSAAGVVKPAAAFQLSAGSGADFFWHAVESTWYKIR</sequence>
<accession>A0A6J5L4R9</accession>
<reference evidence="1" key="1">
    <citation type="submission" date="2020-04" db="EMBL/GenBank/DDBJ databases">
        <authorList>
            <person name="Chiriac C."/>
            <person name="Salcher M."/>
            <person name="Ghai R."/>
            <person name="Kavagutti S V."/>
        </authorList>
    </citation>
    <scope>NUCLEOTIDE SEQUENCE</scope>
</reference>
<protein>
    <submittedName>
        <fullName evidence="1">Uncharacterized protein</fullName>
    </submittedName>
</protein>
<gene>
    <name evidence="1" type="ORF">UFOVP112_409</name>
</gene>
<proteinExistence type="predicted"/>
<dbReference type="EMBL" id="LR796233">
    <property type="protein sequence ID" value="CAB4129311.1"/>
    <property type="molecule type" value="Genomic_DNA"/>
</dbReference>